<keyword evidence="3" id="KW-1185">Reference proteome</keyword>
<dbReference type="OrthoDB" id="3821113at2759"/>
<gene>
    <name evidence="2" type="ORF">THAOC_18063</name>
</gene>
<sequence length="361" mass="41069">MSKLFGGLATGGLQIRIDLAGTPESHPDRIKYIRHRPSWKVRKNVFLALKNRQLQDGPQQPQPYGIMSKQDQPQHPMVYSDDHDTEGEVTLAMPPGKKLDHMGVQIRFFGRIDMEAGAHEGRPHYDFVSLSKELLPPGALFDKRTIPFNFRGVEKIHESYHGRNVAVKYIIQVAVARQWLPPITQEHEVIVQRTGIPPEVNDPIKMEVGIEDCLHIEFEYERRCYHLRDVIQGQINFLLVRIKIKHMELAVIRRETSGEGVAAAASMGGGGGATAGKSDPNIVTETQTLLKYEIMDGAPVKGELIPVRLFLRGIPADITPTYHAENNRFAVRYFLNLVLVDEEDRRYFKQQEIILWRKELG</sequence>
<dbReference type="PANTHER" id="PTHR12233">
    <property type="entry name" value="VACUOLAR PROTEIN SORTING 26 RELATED"/>
    <property type="match status" value="1"/>
</dbReference>
<dbReference type="AlphaFoldDB" id="K0S918"/>
<dbReference type="Proteomes" id="UP000266841">
    <property type="component" value="Unassembled WGS sequence"/>
</dbReference>
<dbReference type="OMA" id="GQNTFNE"/>
<dbReference type="GO" id="GO:0006886">
    <property type="term" value="P:intracellular protein transport"/>
    <property type="evidence" value="ECO:0007669"/>
    <property type="project" value="InterPro"/>
</dbReference>
<comment type="caution">
    <text evidence="2">The sequence shown here is derived from an EMBL/GenBank/DDBJ whole genome shotgun (WGS) entry which is preliminary data.</text>
</comment>
<organism evidence="2 3">
    <name type="scientific">Thalassiosira oceanica</name>
    <name type="common">Marine diatom</name>
    <dbReference type="NCBI Taxonomy" id="159749"/>
    <lineage>
        <taxon>Eukaryota</taxon>
        <taxon>Sar</taxon>
        <taxon>Stramenopiles</taxon>
        <taxon>Ochrophyta</taxon>
        <taxon>Bacillariophyta</taxon>
        <taxon>Coscinodiscophyceae</taxon>
        <taxon>Thalassiosirophycidae</taxon>
        <taxon>Thalassiosirales</taxon>
        <taxon>Thalassiosiraceae</taxon>
        <taxon>Thalassiosira</taxon>
    </lineage>
</organism>
<comment type="similarity">
    <text evidence="1">Belongs to the VPS26 family.</text>
</comment>
<evidence type="ECO:0000313" key="2">
    <source>
        <dbReference type="EMBL" id="EJK61449.1"/>
    </source>
</evidence>
<accession>K0S918</accession>
<dbReference type="InterPro" id="IPR028934">
    <property type="entry name" value="Vps26-related"/>
</dbReference>
<reference evidence="2 3" key="1">
    <citation type="journal article" date="2012" name="Genome Biol.">
        <title>Genome and low-iron response of an oceanic diatom adapted to chronic iron limitation.</title>
        <authorList>
            <person name="Lommer M."/>
            <person name="Specht M."/>
            <person name="Roy A.S."/>
            <person name="Kraemer L."/>
            <person name="Andreson R."/>
            <person name="Gutowska M.A."/>
            <person name="Wolf J."/>
            <person name="Bergner S.V."/>
            <person name="Schilhabel M.B."/>
            <person name="Klostermeier U.C."/>
            <person name="Beiko R.G."/>
            <person name="Rosenstiel P."/>
            <person name="Hippler M."/>
            <person name="Laroche J."/>
        </authorList>
    </citation>
    <scope>NUCLEOTIDE SEQUENCE [LARGE SCALE GENOMIC DNA]</scope>
    <source>
        <strain evidence="2 3">CCMP1005</strain>
    </source>
</reference>
<dbReference type="Gene3D" id="2.60.40.640">
    <property type="match status" value="2"/>
</dbReference>
<evidence type="ECO:0000256" key="1">
    <source>
        <dbReference type="ARBA" id="ARBA00009100"/>
    </source>
</evidence>
<evidence type="ECO:0008006" key="4">
    <source>
        <dbReference type="Google" id="ProtNLM"/>
    </source>
</evidence>
<name>K0S918_THAOC</name>
<proteinExistence type="inferred from homology"/>
<dbReference type="Pfam" id="PF03643">
    <property type="entry name" value="Vps26"/>
    <property type="match status" value="2"/>
</dbReference>
<evidence type="ECO:0000313" key="3">
    <source>
        <dbReference type="Proteomes" id="UP000266841"/>
    </source>
</evidence>
<dbReference type="eggNOG" id="KOG3063">
    <property type="taxonomic scope" value="Eukaryota"/>
</dbReference>
<dbReference type="EMBL" id="AGNL01019976">
    <property type="protein sequence ID" value="EJK61449.1"/>
    <property type="molecule type" value="Genomic_DNA"/>
</dbReference>
<protein>
    <recommendedName>
        <fullName evidence="4">Vacuolar protein sorting-associated protein 26</fullName>
    </recommendedName>
</protein>
<dbReference type="InterPro" id="IPR014752">
    <property type="entry name" value="Arrestin-like_C"/>
</dbReference>